<evidence type="ECO:0000313" key="2">
    <source>
        <dbReference type="Proteomes" id="UP000184529"/>
    </source>
</evidence>
<sequence length="82" mass="9319">MPASVRISPNSWKALKEIADCAGETMQAVLDRAIGAYRRQWLLKRANKAYAGLRNDRDKWQEEIAERKEWDVVLGDGLGSDE</sequence>
<dbReference type="Proteomes" id="UP000184529">
    <property type="component" value="Unassembled WGS sequence"/>
</dbReference>
<dbReference type="STRING" id="1121432.SAMN02745219_02412"/>
<dbReference type="EMBL" id="FQZM01000031">
    <property type="protein sequence ID" value="SHJ37725.1"/>
    <property type="molecule type" value="Genomic_DNA"/>
</dbReference>
<organism evidence="1 2">
    <name type="scientific">Desulfofundulus thermosubterraneus DSM 16057</name>
    <dbReference type="NCBI Taxonomy" id="1121432"/>
    <lineage>
        <taxon>Bacteria</taxon>
        <taxon>Bacillati</taxon>
        <taxon>Bacillota</taxon>
        <taxon>Clostridia</taxon>
        <taxon>Eubacteriales</taxon>
        <taxon>Peptococcaceae</taxon>
        <taxon>Desulfofundulus</taxon>
    </lineage>
</organism>
<dbReference type="AlphaFoldDB" id="A0A1M6ITH9"/>
<dbReference type="RefSeq" id="WP_072869925.1">
    <property type="nucleotide sequence ID" value="NZ_FQZM01000031.1"/>
</dbReference>
<accession>A0A1M6ITH9</accession>
<dbReference type="OrthoDB" id="289339at2"/>
<evidence type="ECO:0000313" key="1">
    <source>
        <dbReference type="EMBL" id="SHJ37725.1"/>
    </source>
</evidence>
<gene>
    <name evidence="1" type="ORF">SAMN02745219_02412</name>
</gene>
<keyword evidence="2" id="KW-1185">Reference proteome</keyword>
<evidence type="ECO:0008006" key="3">
    <source>
        <dbReference type="Google" id="ProtNLM"/>
    </source>
</evidence>
<name>A0A1M6ITH9_9FIRM</name>
<protein>
    <recommendedName>
        <fullName evidence="3">Toxin-antitoxin system protein</fullName>
    </recommendedName>
</protein>
<proteinExistence type="predicted"/>
<reference evidence="2" key="1">
    <citation type="submission" date="2016-11" db="EMBL/GenBank/DDBJ databases">
        <authorList>
            <person name="Varghese N."/>
            <person name="Submissions S."/>
        </authorList>
    </citation>
    <scope>NUCLEOTIDE SEQUENCE [LARGE SCALE GENOMIC DNA]</scope>
    <source>
        <strain evidence="2">DSM 16057</strain>
    </source>
</reference>